<protein>
    <submittedName>
        <fullName evidence="4">Response regulator transcription factor</fullName>
    </submittedName>
</protein>
<dbReference type="InterPro" id="IPR039420">
    <property type="entry name" value="WalR-like"/>
</dbReference>
<feature type="modified residue" description="4-aspartylphosphate" evidence="2">
    <location>
        <position position="62"/>
    </location>
</feature>
<dbReference type="InterPro" id="IPR001789">
    <property type="entry name" value="Sig_transdc_resp-reg_receiver"/>
</dbReference>
<dbReference type="OrthoDB" id="9152510at2"/>
<dbReference type="Proteomes" id="UP000298656">
    <property type="component" value="Chromosome 1"/>
</dbReference>
<keyword evidence="1" id="KW-0238">DNA-binding</keyword>
<dbReference type="PANTHER" id="PTHR43214:SF44">
    <property type="entry name" value="TWO-COMPONENT RESPONSE REGULATOR"/>
    <property type="match status" value="1"/>
</dbReference>
<keyword evidence="5" id="KW-1185">Reference proteome</keyword>
<accession>A0A4P8IPH1</accession>
<evidence type="ECO:0000259" key="3">
    <source>
        <dbReference type="PROSITE" id="PS50110"/>
    </source>
</evidence>
<dbReference type="Pfam" id="PF00072">
    <property type="entry name" value="Response_reg"/>
    <property type="match status" value="1"/>
</dbReference>
<gene>
    <name evidence="4" type="ORF">FAZ95_06720</name>
</gene>
<feature type="domain" description="Response regulatory" evidence="3">
    <location>
        <begin position="11"/>
        <end position="127"/>
    </location>
</feature>
<dbReference type="GO" id="GO:0003677">
    <property type="term" value="F:DNA binding"/>
    <property type="evidence" value="ECO:0007669"/>
    <property type="project" value="UniProtKB-KW"/>
</dbReference>
<evidence type="ECO:0000256" key="1">
    <source>
        <dbReference type="ARBA" id="ARBA00023125"/>
    </source>
</evidence>
<dbReference type="KEGG" id="tvl:FAZ95_06720"/>
<evidence type="ECO:0000313" key="4">
    <source>
        <dbReference type="EMBL" id="QCP48903.1"/>
    </source>
</evidence>
<name>A0A4P8IPH1_9BURK</name>
<dbReference type="SMART" id="SM00448">
    <property type="entry name" value="REC"/>
    <property type="match status" value="1"/>
</dbReference>
<evidence type="ECO:0000313" key="5">
    <source>
        <dbReference type="Proteomes" id="UP000298656"/>
    </source>
</evidence>
<dbReference type="PROSITE" id="PS50110">
    <property type="entry name" value="RESPONSE_REGULATORY"/>
    <property type="match status" value="1"/>
</dbReference>
<dbReference type="GO" id="GO:0000160">
    <property type="term" value="P:phosphorelay signal transduction system"/>
    <property type="evidence" value="ECO:0007669"/>
    <property type="project" value="InterPro"/>
</dbReference>
<dbReference type="EMBL" id="CP040077">
    <property type="protein sequence ID" value="QCP48903.1"/>
    <property type="molecule type" value="Genomic_DNA"/>
</dbReference>
<evidence type="ECO:0000256" key="2">
    <source>
        <dbReference type="PROSITE-ProRule" id="PRU00169"/>
    </source>
</evidence>
<reference evidence="4 5" key="1">
    <citation type="submission" date="2019-05" db="EMBL/GenBank/DDBJ databases">
        <title>Burkholderia sp. DHOD12, isolated from subtropical forest soil.</title>
        <authorList>
            <person name="Gao Z.-H."/>
            <person name="Qiu L.-H."/>
        </authorList>
    </citation>
    <scope>NUCLEOTIDE SEQUENCE [LARGE SCALE GENOMIC DNA]</scope>
    <source>
        <strain evidence="4 5">DHOD12</strain>
    </source>
</reference>
<dbReference type="PANTHER" id="PTHR43214">
    <property type="entry name" value="TWO-COMPONENT RESPONSE REGULATOR"/>
    <property type="match status" value="1"/>
</dbReference>
<sequence>MKSTSASPPVKVFLVEDSEMIRRRLRKLVGAIDGVLIVGEAEDSDTALDGIAEAAADIAIVDLHLARGSGLALLKKLAERASPVVSIVVTNNPRPEYKHECLAAGAQHFFDKSTELDLVRRTIRAIVEARG</sequence>
<dbReference type="AlphaFoldDB" id="A0A4P8IPH1"/>
<keyword evidence="2" id="KW-0597">Phosphoprotein</keyword>
<dbReference type="SUPFAM" id="SSF52172">
    <property type="entry name" value="CheY-like"/>
    <property type="match status" value="1"/>
</dbReference>
<dbReference type="InterPro" id="IPR011006">
    <property type="entry name" value="CheY-like_superfamily"/>
</dbReference>
<dbReference type="Gene3D" id="3.40.50.2300">
    <property type="match status" value="1"/>
</dbReference>
<proteinExistence type="predicted"/>
<organism evidence="4 5">
    <name type="scientific">Trinickia violacea</name>
    <dbReference type="NCBI Taxonomy" id="2571746"/>
    <lineage>
        <taxon>Bacteria</taxon>
        <taxon>Pseudomonadati</taxon>
        <taxon>Pseudomonadota</taxon>
        <taxon>Betaproteobacteria</taxon>
        <taxon>Burkholderiales</taxon>
        <taxon>Burkholderiaceae</taxon>
        <taxon>Trinickia</taxon>
    </lineage>
</organism>